<dbReference type="Gene3D" id="3.30.2140.10">
    <property type="entry name" value="Arylamine N-acetyltransferase"/>
    <property type="match status" value="1"/>
</dbReference>
<dbReference type="GeneID" id="95552628"/>
<dbReference type="PANTHER" id="PTHR11786">
    <property type="entry name" value="N-HYDROXYARYLAMINE O-ACETYLTRANSFERASE"/>
    <property type="match status" value="1"/>
</dbReference>
<evidence type="ECO:0000256" key="1">
    <source>
        <dbReference type="ARBA" id="ARBA00006547"/>
    </source>
</evidence>
<reference evidence="4" key="1">
    <citation type="submission" date="2017-04" db="EMBL/GenBank/DDBJ databases">
        <authorList>
            <person name="Varghese N."/>
            <person name="Submissions S."/>
        </authorList>
    </citation>
    <scope>NUCLEOTIDE SEQUENCE [LARGE SCALE GENOMIC DNA]</scope>
    <source>
        <strain evidence="4">Ballard 720</strain>
    </source>
</reference>
<gene>
    <name evidence="3" type="ORF">SAMN06295900_10248</name>
</gene>
<evidence type="ECO:0000313" key="4">
    <source>
        <dbReference type="Proteomes" id="UP000192911"/>
    </source>
</evidence>
<organism evidence="3 4">
    <name type="scientific">Trinickia caryophylli</name>
    <name type="common">Paraburkholderia caryophylli</name>
    <dbReference type="NCBI Taxonomy" id="28094"/>
    <lineage>
        <taxon>Bacteria</taxon>
        <taxon>Pseudomonadati</taxon>
        <taxon>Pseudomonadota</taxon>
        <taxon>Betaproteobacteria</taxon>
        <taxon>Burkholderiales</taxon>
        <taxon>Burkholderiaceae</taxon>
        <taxon>Trinickia</taxon>
    </lineage>
</organism>
<dbReference type="InterPro" id="IPR038765">
    <property type="entry name" value="Papain-like_cys_pep_sf"/>
</dbReference>
<keyword evidence="3" id="KW-0808">Transferase</keyword>
<dbReference type="AlphaFoldDB" id="A0A1X7CV86"/>
<evidence type="ECO:0000256" key="2">
    <source>
        <dbReference type="RuleBase" id="RU003452"/>
    </source>
</evidence>
<dbReference type="EMBL" id="FXAH01000002">
    <property type="protein sequence ID" value="SMF03803.1"/>
    <property type="molecule type" value="Genomic_DNA"/>
</dbReference>
<dbReference type="SUPFAM" id="SSF54001">
    <property type="entry name" value="Cysteine proteinases"/>
    <property type="match status" value="1"/>
</dbReference>
<accession>A0A1X7CV86</accession>
<keyword evidence="4" id="KW-1185">Reference proteome</keyword>
<dbReference type="GO" id="GO:0016407">
    <property type="term" value="F:acetyltransferase activity"/>
    <property type="evidence" value="ECO:0007669"/>
    <property type="project" value="InterPro"/>
</dbReference>
<dbReference type="PANTHER" id="PTHR11786:SF0">
    <property type="entry name" value="ARYLAMINE N-ACETYLTRANSFERASE 4-RELATED"/>
    <property type="match status" value="1"/>
</dbReference>
<dbReference type="Gene3D" id="2.40.128.150">
    <property type="entry name" value="Cysteine proteinases"/>
    <property type="match status" value="1"/>
</dbReference>
<dbReference type="OrthoDB" id="7181050at2"/>
<protein>
    <submittedName>
        <fullName evidence="3">N-hydroxyarylamine O-acetyltransferase</fullName>
    </submittedName>
</protein>
<dbReference type="InterPro" id="IPR001447">
    <property type="entry name" value="Arylamine_N-AcTrfase"/>
</dbReference>
<dbReference type="RefSeq" id="WP_085224594.1">
    <property type="nucleotide sequence ID" value="NZ_BSQD01000002.1"/>
</dbReference>
<evidence type="ECO:0000313" key="3">
    <source>
        <dbReference type="EMBL" id="SMF03803.1"/>
    </source>
</evidence>
<dbReference type="Proteomes" id="UP000192911">
    <property type="component" value="Unassembled WGS sequence"/>
</dbReference>
<proteinExistence type="inferred from homology"/>
<dbReference type="Pfam" id="PF00797">
    <property type="entry name" value="Acetyltransf_2"/>
    <property type="match status" value="1"/>
</dbReference>
<dbReference type="PRINTS" id="PR01543">
    <property type="entry name" value="ANATRNSFRASE"/>
</dbReference>
<sequence>MLADNFSLRAYLARIGYDGPLDPTIDTVRAIMRRQLRSVPFENLDVQAGKVVSLVAEDIVEKIVERRRGGYCYEVNGIFAMALQALGVTYRFVAARPMTYPQRRPRTHMALVVTLGDERWLCDLGFGSHGIRAPMNFSALDTGIAQDTERYSLARIGPDVYLLRTMIDGNWANQYEFDLSAQEWVDFIPANYLNSTHPDSIFVKNLIVVQQTDAGRKILFADTFKVIAHGRTEQHRLKPPELGALIEREFGLTMPR</sequence>
<name>A0A1X7CV86_TRICW</name>
<comment type="similarity">
    <text evidence="1 2">Belongs to the arylamine N-acetyltransferase family.</text>
</comment>
<dbReference type="STRING" id="28094.SAMN06295900_10248"/>